<dbReference type="Proteomes" id="UP000027178">
    <property type="component" value="Unassembled WGS sequence"/>
</dbReference>
<name>A0A066YMN6_9ACTN</name>
<keyword evidence="3" id="KW-1185">Reference proteome</keyword>
<gene>
    <name evidence="2" type="ORF">KCH_56430</name>
</gene>
<evidence type="ECO:0000256" key="1">
    <source>
        <dbReference type="SAM" id="MobiDB-lite"/>
    </source>
</evidence>
<comment type="caution">
    <text evidence="2">The sequence shown here is derived from an EMBL/GenBank/DDBJ whole genome shotgun (WGS) entry which is preliminary data.</text>
</comment>
<dbReference type="AlphaFoldDB" id="A0A066YMN6"/>
<evidence type="ECO:0000313" key="3">
    <source>
        <dbReference type="Proteomes" id="UP000027178"/>
    </source>
</evidence>
<reference evidence="2 3" key="1">
    <citation type="submission" date="2014-05" db="EMBL/GenBank/DDBJ databases">
        <title>Draft Genome Sequence of Kitasatospora cheerisanensis KCTC 2395.</title>
        <authorList>
            <person name="Nam D.H."/>
        </authorList>
    </citation>
    <scope>NUCLEOTIDE SEQUENCE [LARGE SCALE GENOMIC DNA]</scope>
    <source>
        <strain evidence="2 3">KCTC 2395</strain>
    </source>
</reference>
<evidence type="ECO:0000313" key="2">
    <source>
        <dbReference type="EMBL" id="KDN82728.1"/>
    </source>
</evidence>
<accession>A0A066YMN6</accession>
<dbReference type="EMBL" id="JNBY01000104">
    <property type="protein sequence ID" value="KDN82728.1"/>
    <property type="molecule type" value="Genomic_DNA"/>
</dbReference>
<sequence>MFGEVVVQAGGVAGGAFRGLVGGHPAERGAELLVAGEFGEFGPGGHLRRGGLLGQLGHGAAEQFDEFRVGVGRAEGVVDELLDQAAAFLVGLSCESVHECDPLSSGSLFGGRAEHGAAQPERPDLDVQRVRVGAGHFGDGGLPVQHPADGGQVETQFAQGADQLEPCHGVRAVLPVSGGGAVGGRHQPGVRVVPDGLHRQSGPSRQGADRQQFFAVHAPTVGSPPGGDSSRIFLRVPPAARPTMTGWWAKRVCGQHWSSVAGSPAGRPTRWSNCRAGSRC</sequence>
<dbReference type="HOGENOM" id="CLU_993154_0_0_11"/>
<proteinExistence type="predicted"/>
<feature type="region of interest" description="Disordered" evidence="1">
    <location>
        <begin position="260"/>
        <end position="280"/>
    </location>
</feature>
<protein>
    <submittedName>
        <fullName evidence="2">Uncharacterized protein</fullName>
    </submittedName>
</protein>
<organism evidence="2 3">
    <name type="scientific">Kitasatospora cheerisanensis KCTC 2395</name>
    <dbReference type="NCBI Taxonomy" id="1348663"/>
    <lineage>
        <taxon>Bacteria</taxon>
        <taxon>Bacillati</taxon>
        <taxon>Actinomycetota</taxon>
        <taxon>Actinomycetes</taxon>
        <taxon>Kitasatosporales</taxon>
        <taxon>Streptomycetaceae</taxon>
        <taxon>Kitasatospora</taxon>
    </lineage>
</organism>